<dbReference type="InterPro" id="IPR035994">
    <property type="entry name" value="Nucleoside_phosphorylase_sf"/>
</dbReference>
<dbReference type="InterPro" id="IPR044580">
    <property type="entry name" value="MTAN"/>
</dbReference>
<name>A0A368UUG8_9BACT</name>
<keyword evidence="3" id="KW-1185">Reference proteome</keyword>
<dbReference type="InterPro" id="IPR000845">
    <property type="entry name" value="Nucleoside_phosphorylase_d"/>
</dbReference>
<comment type="caution">
    <text evidence="2">The sequence shown here is derived from an EMBL/GenBank/DDBJ whole genome shotgun (WGS) entry which is preliminary data.</text>
</comment>
<dbReference type="EMBL" id="QPIZ01000015">
    <property type="protein sequence ID" value="RCW32479.1"/>
    <property type="molecule type" value="Genomic_DNA"/>
</dbReference>
<reference evidence="2 3" key="1">
    <citation type="submission" date="2018-07" db="EMBL/GenBank/DDBJ databases">
        <title>Freshwater and sediment microbial communities from various areas in North America, analyzing microbe dynamics in response to fracking.</title>
        <authorList>
            <person name="Lamendella R."/>
        </authorList>
    </citation>
    <scope>NUCLEOTIDE SEQUENCE [LARGE SCALE GENOMIC DNA]</scope>
    <source>
        <strain evidence="2 3">160A</strain>
    </source>
</reference>
<sequence length="237" mass="25918">MKNYTNICLVIAMRAEAQPLIDALQLVEDSSFCPGLPMRAWTGEYRNIQLSLVINGKDPETGLDLIGTQAATLATQFAIDKFDPQLIVNAGTAGAFGENGAKIGDVFLSRDHVVFHDRRVPIAGWDKQSIGYFPVLDVSDLTSLGFKMGVVTTGNSLDMPEHDEENIRKIGGEIKEMEAAAVAWVARLHQVPLFCVKAVTDLMDSGIPTHEEFDQNLKLATENLQKGVTKIIDFLAT</sequence>
<dbReference type="RefSeq" id="WP_114437268.1">
    <property type="nucleotide sequence ID" value="NZ_QPIZ01000015.1"/>
</dbReference>
<evidence type="ECO:0000313" key="3">
    <source>
        <dbReference type="Proteomes" id="UP000252733"/>
    </source>
</evidence>
<dbReference type="CDD" id="cd09008">
    <property type="entry name" value="MTAN"/>
    <property type="match status" value="1"/>
</dbReference>
<dbReference type="AlphaFoldDB" id="A0A368UUG8"/>
<dbReference type="Gene3D" id="3.40.50.1580">
    <property type="entry name" value="Nucleoside phosphorylase domain"/>
    <property type="match status" value="1"/>
</dbReference>
<protein>
    <submittedName>
        <fullName evidence="2">5'-methylthioadenosine nucleosidase</fullName>
    </submittedName>
</protein>
<evidence type="ECO:0000259" key="1">
    <source>
        <dbReference type="Pfam" id="PF01048"/>
    </source>
</evidence>
<dbReference type="GO" id="GO:0008930">
    <property type="term" value="F:methylthioadenosine nucleosidase activity"/>
    <property type="evidence" value="ECO:0007669"/>
    <property type="project" value="InterPro"/>
</dbReference>
<dbReference type="SUPFAM" id="SSF53167">
    <property type="entry name" value="Purine and uridine phosphorylases"/>
    <property type="match status" value="1"/>
</dbReference>
<proteinExistence type="predicted"/>
<dbReference type="Proteomes" id="UP000252733">
    <property type="component" value="Unassembled WGS sequence"/>
</dbReference>
<dbReference type="GO" id="GO:0019509">
    <property type="term" value="P:L-methionine salvage from methylthioadenosine"/>
    <property type="evidence" value="ECO:0007669"/>
    <property type="project" value="InterPro"/>
</dbReference>
<organism evidence="2 3">
    <name type="scientific">Marinilabilia salmonicolor</name>
    <dbReference type="NCBI Taxonomy" id="989"/>
    <lineage>
        <taxon>Bacteria</taxon>
        <taxon>Pseudomonadati</taxon>
        <taxon>Bacteroidota</taxon>
        <taxon>Bacteroidia</taxon>
        <taxon>Marinilabiliales</taxon>
        <taxon>Marinilabiliaceae</taxon>
        <taxon>Marinilabilia</taxon>
    </lineage>
</organism>
<feature type="domain" description="Nucleoside phosphorylase" evidence="1">
    <location>
        <begin position="7"/>
        <end position="232"/>
    </location>
</feature>
<accession>A0A368UUG8</accession>
<gene>
    <name evidence="2" type="ORF">DFO77_11524</name>
</gene>
<dbReference type="PANTHER" id="PTHR46994:SF1">
    <property type="entry name" value="5'-METHYLTHIOADENOSINE NUCLEOSIDASE"/>
    <property type="match status" value="1"/>
</dbReference>
<dbReference type="GO" id="GO:0009116">
    <property type="term" value="P:nucleoside metabolic process"/>
    <property type="evidence" value="ECO:0007669"/>
    <property type="project" value="InterPro"/>
</dbReference>
<dbReference type="PANTHER" id="PTHR46994">
    <property type="entry name" value="5'-METHYLTHIOADENOSINE/S-ADENOSYLHOMOCYSTEINE NUCLEOSIDASE 1"/>
    <property type="match status" value="1"/>
</dbReference>
<evidence type="ECO:0000313" key="2">
    <source>
        <dbReference type="EMBL" id="RCW32479.1"/>
    </source>
</evidence>
<dbReference type="Pfam" id="PF01048">
    <property type="entry name" value="PNP_UDP_1"/>
    <property type="match status" value="1"/>
</dbReference>